<sequence>MATIFESTKGKMTSERHIVSSRETSEIQILTVTVHFVIFWFTHVYFPTAPMNGKEKYCSLQVNVNSTVFNNSITQLQFDKYHLAIREDFSILHVSDKALRIVCCLRFFKSRTESFKLICIRICKQFMFALRTKGHSSYLNISSHIGNMSQAVNADSEREAKVKLFRDKLNDLQNIFKKFSEKKSSNA</sequence>
<reference evidence="1 2" key="1">
    <citation type="journal article" date="2019" name="Sci. Rep.">
        <title>Orb-weaving spider Araneus ventricosus genome elucidates the spidroin gene catalogue.</title>
        <authorList>
            <person name="Kono N."/>
            <person name="Nakamura H."/>
            <person name="Ohtoshi R."/>
            <person name="Moran D.A.P."/>
            <person name="Shinohara A."/>
            <person name="Yoshida Y."/>
            <person name="Fujiwara M."/>
            <person name="Mori M."/>
            <person name="Tomita M."/>
            <person name="Arakawa K."/>
        </authorList>
    </citation>
    <scope>NUCLEOTIDE SEQUENCE [LARGE SCALE GENOMIC DNA]</scope>
</reference>
<name>A0A4Y2D6D8_ARAVE</name>
<gene>
    <name evidence="1" type="ORF">AVEN_258879_1</name>
</gene>
<keyword evidence="2" id="KW-1185">Reference proteome</keyword>
<proteinExistence type="predicted"/>
<dbReference type="AlphaFoldDB" id="A0A4Y2D6D8"/>
<organism evidence="1 2">
    <name type="scientific">Araneus ventricosus</name>
    <name type="common">Orbweaver spider</name>
    <name type="synonym">Epeira ventricosa</name>
    <dbReference type="NCBI Taxonomy" id="182803"/>
    <lineage>
        <taxon>Eukaryota</taxon>
        <taxon>Metazoa</taxon>
        <taxon>Ecdysozoa</taxon>
        <taxon>Arthropoda</taxon>
        <taxon>Chelicerata</taxon>
        <taxon>Arachnida</taxon>
        <taxon>Araneae</taxon>
        <taxon>Araneomorphae</taxon>
        <taxon>Entelegynae</taxon>
        <taxon>Araneoidea</taxon>
        <taxon>Araneidae</taxon>
        <taxon>Araneus</taxon>
    </lineage>
</organism>
<dbReference type="EMBL" id="BGPR01088536">
    <property type="protein sequence ID" value="GBM11656.1"/>
    <property type="molecule type" value="Genomic_DNA"/>
</dbReference>
<protein>
    <submittedName>
        <fullName evidence="1">Uncharacterized protein</fullName>
    </submittedName>
</protein>
<comment type="caution">
    <text evidence="1">The sequence shown here is derived from an EMBL/GenBank/DDBJ whole genome shotgun (WGS) entry which is preliminary data.</text>
</comment>
<evidence type="ECO:0000313" key="2">
    <source>
        <dbReference type="Proteomes" id="UP000499080"/>
    </source>
</evidence>
<accession>A0A4Y2D6D8</accession>
<dbReference type="Proteomes" id="UP000499080">
    <property type="component" value="Unassembled WGS sequence"/>
</dbReference>
<evidence type="ECO:0000313" key="1">
    <source>
        <dbReference type="EMBL" id="GBM11656.1"/>
    </source>
</evidence>